<protein>
    <submittedName>
        <fullName evidence="1">DNA polymerase III subunit delta</fullName>
    </submittedName>
</protein>
<dbReference type="Gene3D" id="3.40.50.300">
    <property type="entry name" value="P-loop containing nucleotide triphosphate hydrolases"/>
    <property type="match status" value="1"/>
</dbReference>
<dbReference type="RefSeq" id="WP_311661806.1">
    <property type="nucleotide sequence ID" value="NZ_JAVRHT010000003.1"/>
</dbReference>
<dbReference type="EMBL" id="JAVRHT010000003">
    <property type="protein sequence ID" value="MDT0630597.1"/>
    <property type="molecule type" value="Genomic_DNA"/>
</dbReference>
<dbReference type="InterPro" id="IPR050238">
    <property type="entry name" value="DNA_Rep/Repair_Clamp_Loader"/>
</dbReference>
<dbReference type="InterPro" id="IPR027417">
    <property type="entry name" value="P-loop_NTPase"/>
</dbReference>
<dbReference type="PANTHER" id="PTHR11669">
    <property type="entry name" value="REPLICATION FACTOR C / DNA POLYMERASE III GAMMA-TAU SUBUNIT"/>
    <property type="match status" value="1"/>
</dbReference>
<dbReference type="SUPFAM" id="SSF52540">
    <property type="entry name" value="P-loop containing nucleoside triphosphate hydrolases"/>
    <property type="match status" value="1"/>
</dbReference>
<organism evidence="1 2">
    <name type="scientific">Rubrivirga litoralis</name>
    <dbReference type="NCBI Taxonomy" id="3075598"/>
    <lineage>
        <taxon>Bacteria</taxon>
        <taxon>Pseudomonadati</taxon>
        <taxon>Rhodothermota</taxon>
        <taxon>Rhodothermia</taxon>
        <taxon>Rhodothermales</taxon>
        <taxon>Rubricoccaceae</taxon>
        <taxon>Rubrivirga</taxon>
    </lineage>
</organism>
<dbReference type="PANTHER" id="PTHR11669:SF8">
    <property type="entry name" value="DNA POLYMERASE III SUBUNIT DELTA"/>
    <property type="match status" value="1"/>
</dbReference>
<reference evidence="1 2" key="1">
    <citation type="submission" date="2023-09" db="EMBL/GenBank/DDBJ databases">
        <authorList>
            <person name="Rey-Velasco X."/>
        </authorList>
    </citation>
    <scope>NUCLEOTIDE SEQUENCE [LARGE SCALE GENOMIC DNA]</scope>
    <source>
        <strain evidence="1 2">F394</strain>
    </source>
</reference>
<dbReference type="Proteomes" id="UP001267426">
    <property type="component" value="Unassembled WGS sequence"/>
</dbReference>
<evidence type="ECO:0000313" key="2">
    <source>
        <dbReference type="Proteomes" id="UP001267426"/>
    </source>
</evidence>
<name>A0ABU3BMS9_9BACT</name>
<dbReference type="Pfam" id="PF13177">
    <property type="entry name" value="DNA_pol3_delta2"/>
    <property type="match status" value="1"/>
</dbReference>
<proteinExistence type="predicted"/>
<gene>
    <name evidence="1" type="ORF">RM540_02455</name>
</gene>
<evidence type="ECO:0000313" key="1">
    <source>
        <dbReference type="EMBL" id="MDT0630597.1"/>
    </source>
</evidence>
<keyword evidence="2" id="KW-1185">Reference proteome</keyword>
<accession>A0ABU3BMS9</accession>
<comment type="caution">
    <text evidence="1">The sequence shown here is derived from an EMBL/GenBank/DDBJ whole genome shotgun (WGS) entry which is preliminary data.</text>
</comment>
<sequence>MPWSRVVGQERSTDVLARALSSGRVAGTYLFHGPAGTGPRAAALAFAQALQCERRGRGGPDDDACGVCLACTKTARLIHPDVHVYLPFPRTSTRAGQDERPKDYAERLARLALDPYAPVDYRQRATLDAEGAQNKQVQHRKVPVDQFLRHDMTFVPAEGRHVVGVLTDADHLRTEAANSLLKLLEEPAPDVVLILTAERVENVLPTILSRCQRVRFDPLPAAAIEGALVARDVAADRAAFVARMADGSLTRALELVGSEALHAHRALALDFLRTAYTGRPDLLAPVVSKAAGLGRETLKSWFDLVTLWVRDLVLQSAGAEGRLVNVDQAEAVGKFVAHLPDADLPAMTALVAQAADAVAANGNATLVLTALSYGLRDAMLGRPAERLFTPLDVAA</sequence>